<evidence type="ECO:0000313" key="4">
    <source>
        <dbReference type="Proteomes" id="UP000032304"/>
    </source>
</evidence>
<protein>
    <recommendedName>
        <fullName evidence="5">Cyclin-dependent protein kinase inhibitor</fullName>
    </recommendedName>
</protein>
<gene>
    <name evidence="3" type="ORF">B456_012G025400</name>
</gene>
<sequence length="92" mass="10462">MSTDLLRLPKLKIQSPTEDQTLCKTPCSKENKIPAVVSCPPAPKKPKTRPLSCKRKLSPQFQFLEMVNRDEVDAFFKAAFDDSHSKRRCPCI</sequence>
<dbReference type="PANTHER" id="PTHR33142:SF13">
    <property type="entry name" value="CYCLIN-DEPENDENT PROTEIN KINASE INHIBITOR SMR1"/>
    <property type="match status" value="1"/>
</dbReference>
<dbReference type="OMA" id="DDCKTPK"/>
<evidence type="ECO:0008006" key="5">
    <source>
        <dbReference type="Google" id="ProtNLM"/>
    </source>
</evidence>
<name>A0A0D2THB9_GOSRA</name>
<dbReference type="GO" id="GO:0032875">
    <property type="term" value="P:regulation of DNA endoreduplication"/>
    <property type="evidence" value="ECO:0007669"/>
    <property type="project" value="InterPro"/>
</dbReference>
<proteinExistence type="predicted"/>
<keyword evidence="1" id="KW-0649">Protein kinase inhibitor</keyword>
<reference evidence="3 4" key="1">
    <citation type="journal article" date="2012" name="Nature">
        <title>Repeated polyploidization of Gossypium genomes and the evolution of spinnable cotton fibres.</title>
        <authorList>
            <person name="Paterson A.H."/>
            <person name="Wendel J.F."/>
            <person name="Gundlach H."/>
            <person name="Guo H."/>
            <person name="Jenkins J."/>
            <person name="Jin D."/>
            <person name="Llewellyn D."/>
            <person name="Showmaker K.C."/>
            <person name="Shu S."/>
            <person name="Udall J."/>
            <person name="Yoo M.J."/>
            <person name="Byers R."/>
            <person name="Chen W."/>
            <person name="Doron-Faigenboim A."/>
            <person name="Duke M.V."/>
            <person name="Gong L."/>
            <person name="Grimwood J."/>
            <person name="Grover C."/>
            <person name="Grupp K."/>
            <person name="Hu G."/>
            <person name="Lee T.H."/>
            <person name="Li J."/>
            <person name="Lin L."/>
            <person name="Liu T."/>
            <person name="Marler B.S."/>
            <person name="Page J.T."/>
            <person name="Roberts A.W."/>
            <person name="Romanel E."/>
            <person name="Sanders W.S."/>
            <person name="Szadkowski E."/>
            <person name="Tan X."/>
            <person name="Tang H."/>
            <person name="Xu C."/>
            <person name="Wang J."/>
            <person name="Wang Z."/>
            <person name="Zhang D."/>
            <person name="Zhang L."/>
            <person name="Ashrafi H."/>
            <person name="Bedon F."/>
            <person name="Bowers J.E."/>
            <person name="Brubaker C.L."/>
            <person name="Chee P.W."/>
            <person name="Das S."/>
            <person name="Gingle A.R."/>
            <person name="Haigler C.H."/>
            <person name="Harker D."/>
            <person name="Hoffmann L.V."/>
            <person name="Hovav R."/>
            <person name="Jones D.C."/>
            <person name="Lemke C."/>
            <person name="Mansoor S."/>
            <person name="ur Rahman M."/>
            <person name="Rainville L.N."/>
            <person name="Rambani A."/>
            <person name="Reddy U.K."/>
            <person name="Rong J.K."/>
            <person name="Saranga Y."/>
            <person name="Scheffler B.E."/>
            <person name="Scheffler J.A."/>
            <person name="Stelly D.M."/>
            <person name="Triplett B.A."/>
            <person name="Van Deynze A."/>
            <person name="Vaslin M.F."/>
            <person name="Waghmare V.N."/>
            <person name="Walford S.A."/>
            <person name="Wright R.J."/>
            <person name="Zaki E.A."/>
            <person name="Zhang T."/>
            <person name="Dennis E.S."/>
            <person name="Mayer K.F."/>
            <person name="Peterson D.G."/>
            <person name="Rokhsar D.S."/>
            <person name="Wang X."/>
            <person name="Schmutz J."/>
        </authorList>
    </citation>
    <scope>NUCLEOTIDE SEQUENCE [LARGE SCALE GENOMIC DNA]</scope>
</reference>
<evidence type="ECO:0000256" key="2">
    <source>
        <dbReference type="ARBA" id="ARBA00023306"/>
    </source>
</evidence>
<keyword evidence="2" id="KW-0131">Cell cycle</keyword>
<evidence type="ECO:0000256" key="1">
    <source>
        <dbReference type="ARBA" id="ARBA00023013"/>
    </source>
</evidence>
<accession>A0A0D2THB9</accession>
<dbReference type="InterPro" id="IPR040389">
    <property type="entry name" value="SMR"/>
</dbReference>
<dbReference type="GO" id="GO:0004860">
    <property type="term" value="F:protein kinase inhibitor activity"/>
    <property type="evidence" value="ECO:0007669"/>
    <property type="project" value="UniProtKB-KW"/>
</dbReference>
<dbReference type="Gramene" id="KJB75123">
    <property type="protein sequence ID" value="KJB75123"/>
    <property type="gene ID" value="B456_012G025400"/>
</dbReference>
<dbReference type="STRING" id="29730.A0A0D2THB9"/>
<organism evidence="3 4">
    <name type="scientific">Gossypium raimondii</name>
    <name type="common">Peruvian cotton</name>
    <name type="synonym">Gossypium klotzschianum subsp. raimondii</name>
    <dbReference type="NCBI Taxonomy" id="29730"/>
    <lineage>
        <taxon>Eukaryota</taxon>
        <taxon>Viridiplantae</taxon>
        <taxon>Streptophyta</taxon>
        <taxon>Embryophyta</taxon>
        <taxon>Tracheophyta</taxon>
        <taxon>Spermatophyta</taxon>
        <taxon>Magnoliopsida</taxon>
        <taxon>eudicotyledons</taxon>
        <taxon>Gunneridae</taxon>
        <taxon>Pentapetalae</taxon>
        <taxon>rosids</taxon>
        <taxon>malvids</taxon>
        <taxon>Malvales</taxon>
        <taxon>Malvaceae</taxon>
        <taxon>Malvoideae</taxon>
        <taxon>Gossypium</taxon>
    </lineage>
</organism>
<dbReference type="eggNOG" id="ENOG502SA7M">
    <property type="taxonomic scope" value="Eukaryota"/>
</dbReference>
<dbReference type="AlphaFoldDB" id="A0A0D2THB9"/>
<dbReference type="Proteomes" id="UP000032304">
    <property type="component" value="Chromosome 12"/>
</dbReference>
<evidence type="ECO:0000313" key="3">
    <source>
        <dbReference type="EMBL" id="KJB75123.1"/>
    </source>
</evidence>
<dbReference type="PANTHER" id="PTHR33142">
    <property type="entry name" value="CYCLIN-DEPENDENT PROTEIN KINASE INHIBITOR SMR13"/>
    <property type="match status" value="1"/>
</dbReference>
<dbReference type="EMBL" id="CM001751">
    <property type="protein sequence ID" value="KJB75123.1"/>
    <property type="molecule type" value="Genomic_DNA"/>
</dbReference>
<keyword evidence="4" id="KW-1185">Reference proteome</keyword>